<comment type="similarity">
    <text evidence="6">Belongs to the mitochondrion-specific ribosomal protein mL54 family.</text>
</comment>
<protein>
    <recommendedName>
        <fullName evidence="7">Large ribosomal subunit protein mL54</fullName>
    </recommendedName>
</protein>
<name>A0A2A9PD14_OPHUN</name>
<dbReference type="AlphaFoldDB" id="A0A2A9PD14"/>
<dbReference type="STRING" id="268505.A0A2A9PD14"/>
<feature type="region of interest" description="Disordered" evidence="8">
    <location>
        <begin position="19"/>
        <end position="75"/>
    </location>
</feature>
<dbReference type="InterPro" id="IPR013870">
    <property type="entry name" value="Ribosomal_mL54"/>
</dbReference>
<evidence type="ECO:0000256" key="8">
    <source>
        <dbReference type="SAM" id="MobiDB-lite"/>
    </source>
</evidence>
<gene>
    <name evidence="9" type="ORF">XA68_12581</name>
</gene>
<accession>A0A2A9PD14</accession>
<keyword evidence="10" id="KW-1185">Reference proteome</keyword>
<evidence type="ECO:0000256" key="4">
    <source>
        <dbReference type="ARBA" id="ARBA00023128"/>
    </source>
</evidence>
<dbReference type="PANTHER" id="PTHR28595">
    <property type="entry name" value="39S RIBOSOMAL PROTEIN L54, MITOCHONDRIAL"/>
    <property type="match status" value="1"/>
</dbReference>
<dbReference type="PANTHER" id="PTHR28595:SF1">
    <property type="entry name" value="LARGE RIBOSOMAL SUBUNIT PROTEIN ML54"/>
    <property type="match status" value="1"/>
</dbReference>
<keyword evidence="5" id="KW-0687">Ribonucleoprotein</keyword>
<evidence type="ECO:0000313" key="9">
    <source>
        <dbReference type="EMBL" id="PFH59289.1"/>
    </source>
</evidence>
<dbReference type="EMBL" id="LAZP02000211">
    <property type="protein sequence ID" value="PFH59289.1"/>
    <property type="molecule type" value="Genomic_DNA"/>
</dbReference>
<keyword evidence="2" id="KW-0809">Transit peptide</keyword>
<keyword evidence="3" id="KW-0689">Ribosomal protein</keyword>
<dbReference type="Proteomes" id="UP000037136">
    <property type="component" value="Unassembled WGS sequence"/>
</dbReference>
<dbReference type="OrthoDB" id="10252718at2759"/>
<evidence type="ECO:0000256" key="3">
    <source>
        <dbReference type="ARBA" id="ARBA00022980"/>
    </source>
</evidence>
<evidence type="ECO:0000313" key="10">
    <source>
        <dbReference type="Proteomes" id="UP000037136"/>
    </source>
</evidence>
<dbReference type="GO" id="GO:0003735">
    <property type="term" value="F:structural constituent of ribosome"/>
    <property type="evidence" value="ECO:0007669"/>
    <property type="project" value="TreeGrafter"/>
</dbReference>
<evidence type="ECO:0000256" key="6">
    <source>
        <dbReference type="ARBA" id="ARBA00033752"/>
    </source>
</evidence>
<reference evidence="9 10" key="2">
    <citation type="journal article" date="2017" name="Sci. Rep.">
        <title>Ant-infecting Ophiocordyceps genomes reveal a high diversity of potential behavioral manipulation genes and a possible major role for enterotoxins.</title>
        <authorList>
            <person name="de Bekker C."/>
            <person name="Ohm R.A."/>
            <person name="Evans H.C."/>
            <person name="Brachmann A."/>
            <person name="Hughes D.P."/>
        </authorList>
    </citation>
    <scope>NUCLEOTIDE SEQUENCE [LARGE SCALE GENOMIC DNA]</scope>
    <source>
        <strain evidence="9 10">SC16a</strain>
    </source>
</reference>
<proteinExistence type="inferred from homology"/>
<organism evidence="9 10">
    <name type="scientific">Ophiocordyceps unilateralis</name>
    <name type="common">Zombie-ant fungus</name>
    <name type="synonym">Torrubia unilateralis</name>
    <dbReference type="NCBI Taxonomy" id="268505"/>
    <lineage>
        <taxon>Eukaryota</taxon>
        <taxon>Fungi</taxon>
        <taxon>Dikarya</taxon>
        <taxon>Ascomycota</taxon>
        <taxon>Pezizomycotina</taxon>
        <taxon>Sordariomycetes</taxon>
        <taxon>Hypocreomycetidae</taxon>
        <taxon>Hypocreales</taxon>
        <taxon>Ophiocordycipitaceae</taxon>
        <taxon>Ophiocordyceps</taxon>
    </lineage>
</organism>
<evidence type="ECO:0000256" key="7">
    <source>
        <dbReference type="ARBA" id="ARBA00035179"/>
    </source>
</evidence>
<reference evidence="9 10" key="1">
    <citation type="journal article" date="2015" name="BMC Genomics">
        <title>Gene expression during zombie ant biting behavior reflects the complexity underlying fungal parasitic behavioral manipulation.</title>
        <authorList>
            <person name="de Bekker C."/>
            <person name="Ohm R.A."/>
            <person name="Loreto R.G."/>
            <person name="Sebastian A."/>
            <person name="Albert I."/>
            <person name="Merrow M."/>
            <person name="Brachmann A."/>
            <person name="Hughes D.P."/>
        </authorList>
    </citation>
    <scope>NUCLEOTIDE SEQUENCE [LARGE SCALE GENOMIC DNA]</scope>
    <source>
        <strain evidence="9 10">SC16a</strain>
    </source>
</reference>
<evidence type="ECO:0000256" key="5">
    <source>
        <dbReference type="ARBA" id="ARBA00023274"/>
    </source>
</evidence>
<evidence type="ECO:0000256" key="1">
    <source>
        <dbReference type="ARBA" id="ARBA00004173"/>
    </source>
</evidence>
<comment type="caution">
    <text evidence="9">The sequence shown here is derived from an EMBL/GenBank/DDBJ whole genome shotgun (WGS) entry which is preliminary data.</text>
</comment>
<comment type="subcellular location">
    <subcellularLocation>
        <location evidence="1">Mitochondrion</location>
    </subcellularLocation>
</comment>
<dbReference type="GO" id="GO:0005762">
    <property type="term" value="C:mitochondrial large ribosomal subunit"/>
    <property type="evidence" value="ECO:0007669"/>
    <property type="project" value="TreeGrafter"/>
</dbReference>
<keyword evidence="4" id="KW-0496">Mitochondrion</keyword>
<evidence type="ECO:0000256" key="2">
    <source>
        <dbReference type="ARBA" id="ARBA00022946"/>
    </source>
</evidence>
<dbReference type="Pfam" id="PF08561">
    <property type="entry name" value="Ribosomal_L37"/>
    <property type="match status" value="1"/>
</dbReference>
<sequence>MKDSDYPEWLWSCLDVIKTKSDESGGDDGDEFSKSKKTRREAAKRQKALGTTGPMAPKIPVQHQSVNLPGHEGGSVEDNIFAADMRAELKQAMRKERKAKIKESNYLKSM</sequence>